<gene>
    <name evidence="1" type="ORF">KDN34_13770</name>
</gene>
<dbReference type="Proteomes" id="UP000679575">
    <property type="component" value="Chromosome"/>
</dbReference>
<dbReference type="RefSeq" id="WP_212594289.1">
    <property type="nucleotide sequence ID" value="NZ_CP073587.1"/>
</dbReference>
<evidence type="ECO:0000313" key="2">
    <source>
        <dbReference type="Proteomes" id="UP000679575"/>
    </source>
</evidence>
<protein>
    <submittedName>
        <fullName evidence="1">Cytoplasmic protein</fullName>
    </submittedName>
</protein>
<reference evidence="1 2" key="1">
    <citation type="submission" date="2021-04" db="EMBL/GenBank/DDBJ databases">
        <title>Novel species identification of genus Shewanella.</title>
        <authorList>
            <person name="Liu G."/>
        </authorList>
    </citation>
    <scope>NUCLEOTIDE SEQUENCE [LARGE SCALE GENOMIC DNA]</scope>
    <source>
        <strain evidence="1 2">FJAT-54481</strain>
    </source>
</reference>
<keyword evidence="2" id="KW-1185">Reference proteome</keyword>
<organism evidence="1 2">
    <name type="scientific">Shewanella yunxiaonensis</name>
    <dbReference type="NCBI Taxonomy" id="2829809"/>
    <lineage>
        <taxon>Bacteria</taxon>
        <taxon>Pseudomonadati</taxon>
        <taxon>Pseudomonadota</taxon>
        <taxon>Gammaproteobacteria</taxon>
        <taxon>Alteromonadales</taxon>
        <taxon>Shewanellaceae</taxon>
        <taxon>Shewanella</taxon>
    </lineage>
</organism>
<dbReference type="EMBL" id="CP073587">
    <property type="protein sequence ID" value="QUN05254.1"/>
    <property type="molecule type" value="Genomic_DNA"/>
</dbReference>
<evidence type="ECO:0000313" key="1">
    <source>
        <dbReference type="EMBL" id="QUN05254.1"/>
    </source>
</evidence>
<name>A0ABX7YSD9_9GAMM</name>
<proteinExistence type="predicted"/>
<sequence length="68" mass="6857">MAVNLNVQPTAIGNVQTAVAVKVAQLSKQQMQAEGNIALQLINATTPADQADAPATAGNLGTIINTTA</sequence>
<accession>A0ABX7YSD9</accession>